<dbReference type="InterPro" id="IPR007669">
    <property type="entry name" value="Chst-1-like"/>
</dbReference>
<evidence type="ECO:0000313" key="1">
    <source>
        <dbReference type="EMBL" id="VDL73151.1"/>
    </source>
</evidence>
<dbReference type="Pfam" id="PF03567">
    <property type="entry name" value="Sulfotransfer_2"/>
    <property type="match status" value="1"/>
</dbReference>
<dbReference type="GO" id="GO:0047756">
    <property type="term" value="F:chondroitin 4-sulfotransferase activity"/>
    <property type="evidence" value="ECO:0007669"/>
    <property type="project" value="InterPro"/>
</dbReference>
<proteinExistence type="predicted"/>
<dbReference type="PANTHER" id="PTHR22900">
    <property type="entry name" value="PROTEIN CBG14245-RELATED"/>
    <property type="match status" value="1"/>
</dbReference>
<evidence type="ECO:0000313" key="3">
    <source>
        <dbReference type="WBParaSite" id="NBR_0000956101-mRNA-1"/>
    </source>
</evidence>
<keyword evidence="2" id="KW-1185">Reference proteome</keyword>
<gene>
    <name evidence="1" type="ORF">NBR_LOCUS9562</name>
</gene>
<dbReference type="AlphaFoldDB" id="A0A0N4Y1Q0"/>
<accession>A0A0N4Y1Q0</accession>
<dbReference type="WBParaSite" id="NBR_0000956101-mRNA-1">
    <property type="protein sequence ID" value="NBR_0000956101-mRNA-1"/>
    <property type="gene ID" value="NBR_0000956101"/>
</dbReference>
<dbReference type="GO" id="GO:0016020">
    <property type="term" value="C:membrane"/>
    <property type="evidence" value="ECO:0007669"/>
    <property type="project" value="InterPro"/>
</dbReference>
<dbReference type="GO" id="GO:0050650">
    <property type="term" value="P:chondroitin sulfate proteoglycan biosynthetic process"/>
    <property type="evidence" value="ECO:0007669"/>
    <property type="project" value="InterPro"/>
</dbReference>
<reference evidence="3" key="1">
    <citation type="submission" date="2017-02" db="UniProtKB">
        <authorList>
            <consortium name="WormBaseParasite"/>
        </authorList>
    </citation>
    <scope>IDENTIFICATION</scope>
</reference>
<evidence type="ECO:0000313" key="2">
    <source>
        <dbReference type="Proteomes" id="UP000271162"/>
    </source>
</evidence>
<dbReference type="Proteomes" id="UP000271162">
    <property type="component" value="Unassembled WGS sequence"/>
</dbReference>
<sequence>MRARLFAAASLLVSAAVFYYRINAISKAPLDIRSENTSSQKEVCQGLQSRLEQVRRGTFTTAPFNRSHLLPPLIEYTEEFHIAPPYHVLICRIPKVMSTVLDAAFCYITNSTEFKASNRTISNENGGQRYCRNQNIANNLAAAVSAAKPLRLQLAIVRHPIERFLSGFVNKCLNNTLGNTKNSCSILVSLPTCAELLFNNYSRARRDPTMCYSCKREMKRTDSQMVEAFAYNFSSVITSSQVENLSRSATTYVWLT</sequence>
<protein>
    <submittedName>
        <fullName evidence="3">Carbohydrate sulfotransferase</fullName>
    </submittedName>
</protein>
<reference evidence="1 2" key="2">
    <citation type="submission" date="2018-11" db="EMBL/GenBank/DDBJ databases">
        <authorList>
            <consortium name="Pathogen Informatics"/>
        </authorList>
    </citation>
    <scope>NUCLEOTIDE SEQUENCE [LARGE SCALE GENOMIC DNA]</scope>
</reference>
<dbReference type="InterPro" id="IPR005331">
    <property type="entry name" value="Sulfotransferase"/>
</dbReference>
<name>A0A0N4Y1Q0_NIPBR</name>
<dbReference type="EMBL" id="UYSL01020159">
    <property type="protein sequence ID" value="VDL73151.1"/>
    <property type="molecule type" value="Genomic_DNA"/>
</dbReference>
<dbReference type="PANTHER" id="PTHR22900:SF5">
    <property type="entry name" value="PROTEIN CBG14245"/>
    <property type="match status" value="1"/>
</dbReference>
<organism evidence="3">
    <name type="scientific">Nippostrongylus brasiliensis</name>
    <name type="common">Rat hookworm</name>
    <dbReference type="NCBI Taxonomy" id="27835"/>
    <lineage>
        <taxon>Eukaryota</taxon>
        <taxon>Metazoa</taxon>
        <taxon>Ecdysozoa</taxon>
        <taxon>Nematoda</taxon>
        <taxon>Chromadorea</taxon>
        <taxon>Rhabditida</taxon>
        <taxon>Rhabditina</taxon>
        <taxon>Rhabditomorpha</taxon>
        <taxon>Strongyloidea</taxon>
        <taxon>Heligmosomidae</taxon>
        <taxon>Nippostrongylus</taxon>
    </lineage>
</organism>
<dbReference type="GO" id="GO:1902884">
    <property type="term" value="P:positive regulation of response to oxidative stress"/>
    <property type="evidence" value="ECO:0007669"/>
    <property type="project" value="InterPro"/>
</dbReference>